<keyword evidence="7" id="KW-1185">Reference proteome</keyword>
<dbReference type="SUPFAM" id="SSF160996">
    <property type="entry name" value="HI0933 insert domain-like"/>
    <property type="match status" value="1"/>
</dbReference>
<dbReference type="AlphaFoldDB" id="A0A1G6RMX1"/>
<dbReference type="PRINTS" id="PR00368">
    <property type="entry name" value="FADPNR"/>
</dbReference>
<gene>
    <name evidence="6" type="ORF">SAMN05216323_107713</name>
</gene>
<evidence type="ECO:0000259" key="4">
    <source>
        <dbReference type="Pfam" id="PF03486"/>
    </source>
</evidence>
<dbReference type="InterPro" id="IPR004792">
    <property type="entry name" value="BaiN-like"/>
</dbReference>
<evidence type="ECO:0000256" key="3">
    <source>
        <dbReference type="ARBA" id="ARBA00022827"/>
    </source>
</evidence>
<dbReference type="OrthoDB" id="9773233at2"/>
<dbReference type="InterPro" id="IPR055178">
    <property type="entry name" value="RsdA/BaiN/AoA(So)-like_dom"/>
</dbReference>
<feature type="domain" description="RsdA/BaiN/AoA(So)-like Rossmann fold-like" evidence="4">
    <location>
        <begin position="5"/>
        <end position="411"/>
    </location>
</feature>
<dbReference type="NCBIfam" id="TIGR00275">
    <property type="entry name" value="aminoacetone oxidase family FAD-binding enzyme"/>
    <property type="match status" value="1"/>
</dbReference>
<evidence type="ECO:0000313" key="7">
    <source>
        <dbReference type="Proteomes" id="UP000199452"/>
    </source>
</evidence>
<evidence type="ECO:0000256" key="1">
    <source>
        <dbReference type="ARBA" id="ARBA00001974"/>
    </source>
</evidence>
<protein>
    <recommendedName>
        <fullName evidence="8">Aminoacetone oxidase family FAD-binding enzyme</fullName>
    </recommendedName>
</protein>
<dbReference type="InterPro" id="IPR057661">
    <property type="entry name" value="RsdA/BaiN/AoA(So)_Rossmann"/>
</dbReference>
<dbReference type="PANTHER" id="PTHR42887:SF2">
    <property type="entry name" value="OS12G0638800 PROTEIN"/>
    <property type="match status" value="1"/>
</dbReference>
<comment type="cofactor">
    <cofactor evidence="1">
        <name>FAD</name>
        <dbReference type="ChEBI" id="CHEBI:57692"/>
    </cofactor>
</comment>
<keyword evidence="3" id="KW-0274">FAD</keyword>
<evidence type="ECO:0008006" key="8">
    <source>
        <dbReference type="Google" id="ProtNLM"/>
    </source>
</evidence>
<evidence type="ECO:0000313" key="6">
    <source>
        <dbReference type="EMBL" id="SDD05898.1"/>
    </source>
</evidence>
<dbReference type="Pfam" id="PF03486">
    <property type="entry name" value="HI0933_like"/>
    <property type="match status" value="1"/>
</dbReference>
<evidence type="ECO:0000256" key="2">
    <source>
        <dbReference type="ARBA" id="ARBA00022630"/>
    </source>
</evidence>
<dbReference type="Gene3D" id="2.40.30.10">
    <property type="entry name" value="Translation factors"/>
    <property type="match status" value="1"/>
</dbReference>
<sequence>MEKIDIVVIGGGPAGLMAAGTAAAEGVTVMLLEKMEKVARKLRITGKGRCNITNARAIPEFLTKIYPSPNFFKPSLYSFSNQDIVTLLEKQGVKTYIDRGERIFPVSESAKEVAEGLNAFAKERGADILCHAEVVSIAHSADGFTISVKTPQESRTIAAKAVIVATGGLSYPLTGSTGAGYAFARELGVKVTPTHPSLVPLEMADKPGKLTNTTNLKNIEMVLWINQKKIDKEFGELEVLDGKLAGPITLRLSRAAVAAIDAGSSVRFTLDLKPALSPEQLDNRIARELANPAVKNLGGLLRTMLPSNLIDAFAELLPSPLSKPTADVSPKDKKAIVNRLREYPIDIEGYGGFSEAIVTAGGVDLKEIGSKTMESRVVGSLYFAGEVLNLDADTGGYNLQIAFSTGFVAGKSAAQKVKEANRADG</sequence>
<dbReference type="RefSeq" id="WP_092440512.1">
    <property type="nucleotide sequence ID" value="NZ_FMYP01000077.1"/>
</dbReference>
<keyword evidence="2" id="KW-0285">Flavoprotein</keyword>
<dbReference type="Proteomes" id="UP000199452">
    <property type="component" value="Unassembled WGS sequence"/>
</dbReference>
<dbReference type="Pfam" id="PF22780">
    <property type="entry name" value="HI0933_like_1st"/>
    <property type="match status" value="1"/>
</dbReference>
<reference evidence="6 7" key="1">
    <citation type="submission" date="2016-09" db="EMBL/GenBank/DDBJ databases">
        <authorList>
            <person name="Capua I."/>
            <person name="De Benedictis P."/>
            <person name="Joannis T."/>
            <person name="Lombin L.H."/>
            <person name="Cattoli G."/>
        </authorList>
    </citation>
    <scope>NUCLEOTIDE SEQUENCE [LARGE SCALE GENOMIC DNA]</scope>
    <source>
        <strain evidence="6 7">A7P-90m</strain>
    </source>
</reference>
<dbReference type="InterPro" id="IPR036188">
    <property type="entry name" value="FAD/NAD-bd_sf"/>
</dbReference>
<feature type="domain" description="RsdA/BaiN/AoA(So)-like insert" evidence="5">
    <location>
        <begin position="195"/>
        <end position="358"/>
    </location>
</feature>
<name>A0A1G6RMX1_9BACT</name>
<dbReference type="InterPro" id="IPR023166">
    <property type="entry name" value="BaiN-like_dom_sf"/>
</dbReference>
<dbReference type="PANTHER" id="PTHR42887">
    <property type="entry name" value="OS12G0638800 PROTEIN"/>
    <property type="match status" value="1"/>
</dbReference>
<proteinExistence type="predicted"/>
<organism evidence="6 7">
    <name type="scientific">Williamwhitmania taraxaci</name>
    <dbReference type="NCBI Taxonomy" id="1640674"/>
    <lineage>
        <taxon>Bacteria</taxon>
        <taxon>Pseudomonadati</taxon>
        <taxon>Bacteroidota</taxon>
        <taxon>Bacteroidia</taxon>
        <taxon>Bacteroidales</taxon>
        <taxon>Williamwhitmaniaceae</taxon>
        <taxon>Williamwhitmania</taxon>
    </lineage>
</organism>
<evidence type="ECO:0000259" key="5">
    <source>
        <dbReference type="Pfam" id="PF22780"/>
    </source>
</evidence>
<dbReference type="Gene3D" id="3.50.50.60">
    <property type="entry name" value="FAD/NAD(P)-binding domain"/>
    <property type="match status" value="1"/>
</dbReference>
<dbReference type="STRING" id="1640674.SAMN05216323_107713"/>
<accession>A0A1G6RMX1</accession>
<dbReference type="Gene3D" id="1.10.8.260">
    <property type="entry name" value="HI0933 insert domain-like"/>
    <property type="match status" value="1"/>
</dbReference>
<dbReference type="SUPFAM" id="SSF51905">
    <property type="entry name" value="FAD/NAD(P)-binding domain"/>
    <property type="match status" value="1"/>
</dbReference>
<dbReference type="EMBL" id="FMYP01000077">
    <property type="protein sequence ID" value="SDD05898.1"/>
    <property type="molecule type" value="Genomic_DNA"/>
</dbReference>
<dbReference type="PRINTS" id="PR00411">
    <property type="entry name" value="PNDRDTASEI"/>
</dbReference>